<dbReference type="InterPro" id="IPR036689">
    <property type="entry name" value="ESAT-6-like_sf"/>
</dbReference>
<keyword evidence="2" id="KW-0175">Coiled coil</keyword>
<evidence type="ECO:0000256" key="1">
    <source>
        <dbReference type="ARBA" id="ARBA00022737"/>
    </source>
</evidence>
<protein>
    <recommendedName>
        <fullName evidence="10">RHS repeat protein</fullName>
    </recommendedName>
</protein>
<accession>A0A3M2LH69</accession>
<feature type="domain" description="Putative T7SS secretion signal" evidence="6">
    <location>
        <begin position="19"/>
        <end position="194"/>
    </location>
</feature>
<dbReference type="Gene3D" id="2.180.10.10">
    <property type="entry name" value="RHS repeat-associated core"/>
    <property type="match status" value="3"/>
</dbReference>
<gene>
    <name evidence="8" type="ORF">EBN88_20600</name>
</gene>
<organism evidence="8 9">
    <name type="scientific">Streptomyces triticirhizae</name>
    <dbReference type="NCBI Taxonomy" id="2483353"/>
    <lineage>
        <taxon>Bacteria</taxon>
        <taxon>Bacillati</taxon>
        <taxon>Actinomycetota</taxon>
        <taxon>Actinomycetes</taxon>
        <taxon>Kitasatosporales</taxon>
        <taxon>Streptomycetaceae</taxon>
        <taxon>Streptomyces</taxon>
    </lineage>
</organism>
<keyword evidence="4" id="KW-0812">Transmembrane</keyword>
<feature type="domain" description="Teneurin-like YD-shell" evidence="7">
    <location>
        <begin position="1082"/>
        <end position="1341"/>
    </location>
</feature>
<dbReference type="NCBIfam" id="TIGR03696">
    <property type="entry name" value="Rhs_assc_core"/>
    <property type="match status" value="1"/>
</dbReference>
<reference evidence="8 9" key="1">
    <citation type="submission" date="2018-10" db="EMBL/GenBank/DDBJ databases">
        <title>Isolation, diversity and antifungal activity of actinobacteria from wheat.</title>
        <authorList>
            <person name="Han C."/>
        </authorList>
    </citation>
    <scope>NUCLEOTIDE SEQUENCE [LARGE SCALE GENOMIC DNA]</scope>
    <source>
        <strain evidence="8 9">NEAU-YY642</strain>
    </source>
</reference>
<sequence>MARPSDWSPVDMDRDPTPGDPDEVRDLADDLQEFADDVGEALGKIRGLASERAVLDWAGLSADAFRSEFEGVPDNLTKLEDSYSLCSQALHTYWPKLQTAQGMADRALDRAISAQADLASAQAALGDAQDWVGRAGDEAERLQREGERENVEPPDEADVRAAARDQQAAEAAAGAARSRVDDAEERLAAARQLALDAQEMREEAARVCAQGIEEASDAGIQNRRWWEKAIKWVTDNWDTLVEVCKVIVAVLGIVVMIIGGPLAWVVLAAALVVLADTLIKYAKGEAGLLDVAFAALDCIPGMKGLTTLGGLARGLKGLASTGLRGLRQGALRLGRRTRGEGVPMNGRNACGDPVDVATGELLMSATDVELPGVLPLVVERHHISSYGSGRWFGSSWASTLDQRLVLDEHGARLFTADGMTLLYPRPIPGEPVFPVEGPRWSLSWDGQPLAPMSVYQPASGRTLHFAPVDGRAGSELPLIAITDRNDNRIQLAYDDAGAPTDIHHSGGYHLGITTDGGRVSALTLLSDPDEPTLLTYGYDTAGLLAEITNSSGLPLKFSYDERARMSRWEDRNGYWYSYAYDEQGRCVHTTGTDRALEYRYAYDEAAHRTVVTDSLGHDSVYQFNDSYQLIAHTDPLGHTTTHTWDRYDRTLTTTDPLGHTTRYTYDDQGRLVRVVCADGGEIGVTYNALGLAEEVRQQDGGTWRQSYDARGNRVALVDPAGNRTRYTYDERGRLASVEDAAGSVTRLSCDAAGLPLDSTDAAGQVTSYRRDGFGRLIEMTDPLGRVSRFDWSPDGYPLRQIDALGGTRTWEWDAEGNLVTQRSQDGATIRYEYGPFDLPVAQIRQDGARYELTRDTELRLTRVTGPHGLSWDYTFDPAGRLVAESDFDGRTVTYRLDATGRLVERVNAEGQTVSFERDALGRIVRKRTGEQVTTYAYDPVGRLTRAEGDGTPVVLERDALGRVLAETVGEGTVRQSYDPLGRPATRQTPSGHRSGLEYDLLGRPVRLATGAHTLTFDYDALGREIRREIDTGLTLERQWDALGRLTDQSVSQLGSRVAHRTYRYRESAHPVTMTDEAVGTTRFELDEVGRVTRVHAPGWTESYAYDGSGNQLAARWPQRPEQEADGERGYTGTRLVSAGRQSYRYDRAGRVVAVRRRRLSRKPDQWRYVWDAEDRLVEVVGPSGDRWTYAYDLLGRRIAKRRHGASGEVVEETRFVWSGSRMVERTHGRPGADSTTLTWDYHGLAPVAQTERRRERDETDRRFYAIVTDLVGAPSELVDEEGRVAWRAGQRNLWGAPAGTSPDGVGVPLRFPGQYEDEETGWYYNYHRHYDPETARYTSPDPLGLAPAPNHYAYVHNPLVSVDPLGLSAHVFDNKMANNLDNELRVADNLGVTPVRPGTQAFDDVIGGGQVKWAVLENGDLVVVPKFVQGTEIAHPVLSRGNPVQAAGEANIAGDMELGYFGLDISNHSGHFQPDADSLQVGLDAFSNAGIAFPEAGISFA</sequence>
<keyword evidence="9" id="KW-1185">Reference proteome</keyword>
<feature type="transmembrane region" description="Helical" evidence="4">
    <location>
        <begin position="246"/>
        <end position="274"/>
    </location>
</feature>
<dbReference type="InterPro" id="IPR031325">
    <property type="entry name" value="RHS_repeat"/>
</dbReference>
<feature type="region of interest" description="Disordered" evidence="3">
    <location>
        <begin position="136"/>
        <end position="166"/>
    </location>
</feature>
<evidence type="ECO:0008006" key="10">
    <source>
        <dbReference type="Google" id="ProtNLM"/>
    </source>
</evidence>
<dbReference type="Proteomes" id="UP000278673">
    <property type="component" value="Unassembled WGS sequence"/>
</dbReference>
<feature type="compositionally biased region" description="Basic and acidic residues" evidence="3">
    <location>
        <begin position="136"/>
        <end position="163"/>
    </location>
</feature>
<name>A0A3M2LH69_9ACTN</name>
<feature type="domain" description="DUF6531" evidence="5">
    <location>
        <begin position="351"/>
        <end position="423"/>
    </location>
</feature>
<dbReference type="PANTHER" id="PTHR32305:SF15">
    <property type="entry name" value="PROTEIN RHSA-RELATED"/>
    <property type="match status" value="1"/>
</dbReference>
<dbReference type="InterPro" id="IPR006530">
    <property type="entry name" value="YD"/>
</dbReference>
<evidence type="ECO:0000256" key="4">
    <source>
        <dbReference type="SAM" id="Phobius"/>
    </source>
</evidence>
<keyword evidence="1" id="KW-0677">Repeat</keyword>
<dbReference type="PANTHER" id="PTHR32305">
    <property type="match status" value="1"/>
</dbReference>
<dbReference type="Pfam" id="PF21725">
    <property type="entry name" value="T7SS_signal"/>
    <property type="match status" value="1"/>
</dbReference>
<dbReference type="InterPro" id="IPR049082">
    <property type="entry name" value="T7SS_signal"/>
</dbReference>
<comment type="caution">
    <text evidence="8">The sequence shown here is derived from an EMBL/GenBank/DDBJ whole genome shotgun (WGS) entry which is preliminary data.</text>
</comment>
<feature type="domain" description="Teneurin-like YD-shell" evidence="7">
    <location>
        <begin position="808"/>
        <end position="942"/>
    </location>
</feature>
<evidence type="ECO:0000259" key="5">
    <source>
        <dbReference type="Pfam" id="PF20148"/>
    </source>
</evidence>
<keyword evidence="4" id="KW-0472">Membrane</keyword>
<dbReference type="EMBL" id="RFFJ01000132">
    <property type="protein sequence ID" value="RMI36781.1"/>
    <property type="molecule type" value="Genomic_DNA"/>
</dbReference>
<dbReference type="PRINTS" id="PR00394">
    <property type="entry name" value="RHSPROTEIN"/>
</dbReference>
<evidence type="ECO:0000313" key="8">
    <source>
        <dbReference type="EMBL" id="RMI36781.1"/>
    </source>
</evidence>
<evidence type="ECO:0000256" key="3">
    <source>
        <dbReference type="SAM" id="MobiDB-lite"/>
    </source>
</evidence>
<feature type="domain" description="Teneurin-like YD-shell" evidence="7">
    <location>
        <begin position="522"/>
        <end position="609"/>
    </location>
</feature>
<evidence type="ECO:0000256" key="2">
    <source>
        <dbReference type="SAM" id="Coils"/>
    </source>
</evidence>
<feature type="region of interest" description="Disordered" evidence="3">
    <location>
        <begin position="1"/>
        <end position="25"/>
    </location>
</feature>
<feature type="coiled-coil region" evidence="2">
    <location>
        <begin position="166"/>
        <end position="200"/>
    </location>
</feature>
<proteinExistence type="predicted"/>
<dbReference type="NCBIfam" id="TIGR01643">
    <property type="entry name" value="YD_repeat_2x"/>
    <property type="match status" value="12"/>
</dbReference>
<dbReference type="SUPFAM" id="SSF140453">
    <property type="entry name" value="EsxAB dimer-like"/>
    <property type="match status" value="1"/>
</dbReference>
<evidence type="ECO:0000259" key="6">
    <source>
        <dbReference type="Pfam" id="PF21725"/>
    </source>
</evidence>
<feature type="compositionally biased region" description="Basic and acidic residues" evidence="3">
    <location>
        <begin position="11"/>
        <end position="25"/>
    </location>
</feature>
<dbReference type="Pfam" id="PF05593">
    <property type="entry name" value="RHS_repeat"/>
    <property type="match status" value="3"/>
</dbReference>
<feature type="region of interest" description="Disordered" evidence="3">
    <location>
        <begin position="974"/>
        <end position="996"/>
    </location>
</feature>
<dbReference type="Pfam" id="PF20148">
    <property type="entry name" value="DUF6531"/>
    <property type="match status" value="1"/>
</dbReference>
<dbReference type="InterPro" id="IPR045351">
    <property type="entry name" value="DUF6531"/>
</dbReference>
<dbReference type="InterPro" id="IPR056823">
    <property type="entry name" value="TEN-like_YD-shell"/>
</dbReference>
<dbReference type="Pfam" id="PF25023">
    <property type="entry name" value="TEN_YD-shell"/>
    <property type="match status" value="3"/>
</dbReference>
<dbReference type="Gene3D" id="1.20.120.330">
    <property type="entry name" value="Nucleotidyltransferases domain 2"/>
    <property type="match status" value="1"/>
</dbReference>
<dbReference type="InterPro" id="IPR022385">
    <property type="entry name" value="Rhs_assc_core"/>
</dbReference>
<evidence type="ECO:0000313" key="9">
    <source>
        <dbReference type="Proteomes" id="UP000278673"/>
    </source>
</evidence>
<evidence type="ECO:0000259" key="7">
    <source>
        <dbReference type="Pfam" id="PF25023"/>
    </source>
</evidence>
<dbReference type="InterPro" id="IPR050708">
    <property type="entry name" value="T6SS_VgrG/RHS"/>
</dbReference>
<dbReference type="SUPFAM" id="SSF69304">
    <property type="entry name" value="Tricorn protease N-terminal domain"/>
    <property type="match status" value="1"/>
</dbReference>
<keyword evidence="4" id="KW-1133">Transmembrane helix</keyword>